<dbReference type="Proteomes" id="UP000823388">
    <property type="component" value="Chromosome 6N"/>
</dbReference>
<feature type="region of interest" description="Disordered" evidence="1">
    <location>
        <begin position="227"/>
        <end position="258"/>
    </location>
</feature>
<organism evidence="3 4">
    <name type="scientific">Panicum virgatum</name>
    <name type="common">Blackwell switchgrass</name>
    <dbReference type="NCBI Taxonomy" id="38727"/>
    <lineage>
        <taxon>Eukaryota</taxon>
        <taxon>Viridiplantae</taxon>
        <taxon>Streptophyta</taxon>
        <taxon>Embryophyta</taxon>
        <taxon>Tracheophyta</taxon>
        <taxon>Spermatophyta</taxon>
        <taxon>Magnoliopsida</taxon>
        <taxon>Liliopsida</taxon>
        <taxon>Poales</taxon>
        <taxon>Poaceae</taxon>
        <taxon>PACMAD clade</taxon>
        <taxon>Panicoideae</taxon>
        <taxon>Panicodae</taxon>
        <taxon>Paniceae</taxon>
        <taxon>Panicinae</taxon>
        <taxon>Panicum</taxon>
        <taxon>Panicum sect. Hiantes</taxon>
    </lineage>
</organism>
<dbReference type="Gene3D" id="2.30.180.10">
    <property type="entry name" value="FAS1 domain"/>
    <property type="match status" value="1"/>
</dbReference>
<comment type="caution">
    <text evidence="3">The sequence shown here is derived from an EMBL/GenBank/DDBJ whole genome shotgun (WGS) entry which is preliminary data.</text>
</comment>
<dbReference type="PANTHER" id="PTHR32382:SF34">
    <property type="entry name" value="FASCICLIN-LIKE ARABINOGALACTAN PROTEIN 3"/>
    <property type="match status" value="1"/>
</dbReference>
<dbReference type="InterPro" id="IPR036378">
    <property type="entry name" value="FAS1_dom_sf"/>
</dbReference>
<protein>
    <recommendedName>
        <fullName evidence="5">FAS1 domain-containing protein</fullName>
    </recommendedName>
</protein>
<dbReference type="SUPFAM" id="SSF82153">
    <property type="entry name" value="FAS1 domain"/>
    <property type="match status" value="1"/>
</dbReference>
<evidence type="ECO:0000256" key="1">
    <source>
        <dbReference type="SAM" id="MobiDB-lite"/>
    </source>
</evidence>
<reference evidence="3" key="1">
    <citation type="submission" date="2020-05" db="EMBL/GenBank/DDBJ databases">
        <title>WGS assembly of Panicum virgatum.</title>
        <authorList>
            <person name="Lovell J.T."/>
            <person name="Jenkins J."/>
            <person name="Shu S."/>
            <person name="Juenger T.E."/>
            <person name="Schmutz J."/>
        </authorList>
    </citation>
    <scope>NUCLEOTIDE SEQUENCE</scope>
    <source>
        <strain evidence="3">AP13</strain>
    </source>
</reference>
<gene>
    <name evidence="3" type="ORF">PVAP13_6NG223800</name>
</gene>
<dbReference type="EMBL" id="CM029048">
    <property type="protein sequence ID" value="KAG2578280.1"/>
    <property type="molecule type" value="Genomic_DNA"/>
</dbReference>
<dbReference type="AlphaFoldDB" id="A0A8T0QYY8"/>
<sequence>MPGRRSHFPTVNLHCARICIPGRMAPSKLLPLLLVTLAVLLPAPPSLGAGFGAGAGTIDITKVLAGFPEFSTFSSMLTETNVALAISSRDKVTVLALNNTAVAVAFGGMLRVPRSLLADLLALHVVLDYIDEPRLGALQHDRKGEGSVVTTLLQVLRAPPRGVGFLRIYSGDTGRAMLSSAAPGGLGRNATVEKQITAKPYSVSVLQVSGFIVPPGIRVPRALPPRASRHMAAPPRKPPASAPAPAPGPAPAPFLGSGPLVPSPIKPVPTPNLVDTPTPVPEETGVIPIPSVHGGLAAKVPSAAGRGAASWWSIAAVALGMATCLHLHL</sequence>
<accession>A0A8T0QYY8</accession>
<keyword evidence="4" id="KW-1185">Reference proteome</keyword>
<evidence type="ECO:0000313" key="4">
    <source>
        <dbReference type="Proteomes" id="UP000823388"/>
    </source>
</evidence>
<evidence type="ECO:0000313" key="3">
    <source>
        <dbReference type="EMBL" id="KAG2578280.1"/>
    </source>
</evidence>
<dbReference type="InterPro" id="IPR033254">
    <property type="entry name" value="Plant_FLA"/>
</dbReference>
<proteinExistence type="predicted"/>
<keyword evidence="2" id="KW-0732">Signal</keyword>
<dbReference type="PANTHER" id="PTHR32382">
    <property type="entry name" value="FASCICLIN-LIKE ARABINOGALACTAN PROTEIN"/>
    <property type="match status" value="1"/>
</dbReference>
<dbReference type="GO" id="GO:0005886">
    <property type="term" value="C:plasma membrane"/>
    <property type="evidence" value="ECO:0007669"/>
    <property type="project" value="TreeGrafter"/>
</dbReference>
<feature type="chain" id="PRO_5035830775" description="FAS1 domain-containing protein" evidence="2">
    <location>
        <begin position="49"/>
        <end position="329"/>
    </location>
</feature>
<evidence type="ECO:0008006" key="5">
    <source>
        <dbReference type="Google" id="ProtNLM"/>
    </source>
</evidence>
<feature type="signal peptide" evidence="2">
    <location>
        <begin position="1"/>
        <end position="48"/>
    </location>
</feature>
<feature type="compositionally biased region" description="Pro residues" evidence="1">
    <location>
        <begin position="235"/>
        <end position="252"/>
    </location>
</feature>
<name>A0A8T0QYY8_PANVG</name>
<evidence type="ECO:0000256" key="2">
    <source>
        <dbReference type="SAM" id="SignalP"/>
    </source>
</evidence>